<dbReference type="AlphaFoldDB" id="A0A177AXI3"/>
<evidence type="ECO:0000313" key="2">
    <source>
        <dbReference type="EMBL" id="OAF66737.1"/>
    </source>
</evidence>
<dbReference type="Gene3D" id="3.40.720.10">
    <property type="entry name" value="Alkaline Phosphatase, subunit A"/>
    <property type="match status" value="2"/>
</dbReference>
<feature type="chain" id="PRO_5008056729" evidence="1">
    <location>
        <begin position="21"/>
        <end position="302"/>
    </location>
</feature>
<evidence type="ECO:0000256" key="1">
    <source>
        <dbReference type="SAM" id="SignalP"/>
    </source>
</evidence>
<keyword evidence="3" id="KW-1185">Reference proteome</keyword>
<gene>
    <name evidence="2" type="ORF">A3Q56_05536</name>
</gene>
<reference evidence="2 3" key="1">
    <citation type="submission" date="2016-04" db="EMBL/GenBank/DDBJ databases">
        <title>The genome of Intoshia linei affirms orthonectids as highly simplified spiralians.</title>
        <authorList>
            <person name="Mikhailov K.V."/>
            <person name="Slusarev G.S."/>
            <person name="Nikitin M.A."/>
            <person name="Logacheva M.D."/>
            <person name="Penin A."/>
            <person name="Aleoshin V."/>
            <person name="Panchin Y.V."/>
        </authorList>
    </citation>
    <scope>NUCLEOTIDE SEQUENCE [LARGE SCALE GENOMIC DNA]</scope>
    <source>
        <strain evidence="2">Intl2013</strain>
        <tissue evidence="2">Whole animal</tissue>
    </source>
</reference>
<dbReference type="InterPro" id="IPR017850">
    <property type="entry name" value="Alkaline_phosphatase_core_sf"/>
</dbReference>
<sequence>MLNIIYTMLYLLFLFGSLFSLEDRKRLILIGLDGFSYNYWSKIENKYALPNFKHFINDGVFSRVQNIYQTKTFPSLISIVTGLYSENHGIYGSHFYDSNKNIEYNYNITLDAFNGAYLTSIQPIWSLVENGPINCTMPFRPNDKSIVFEWLSGTKLRDNDIPKHGYPASYYQTYIGGSSFSEKLEKLIKMMQENENITLGVLYHDQPDYNGHEYGPYTEEVYEKIVSIDKVKGNHGYGPENKEMNPIFIGYGGYFRKSFKPDKPIRQIDIYELMCNILGITPDKNDGDLKYIIHNNAQLIMT</sequence>
<dbReference type="OrthoDB" id="415411at2759"/>
<accession>A0A177AXI3</accession>
<dbReference type="PANTHER" id="PTHR10151">
    <property type="entry name" value="ECTONUCLEOTIDE PYROPHOSPHATASE/PHOSPHODIESTERASE"/>
    <property type="match status" value="1"/>
</dbReference>
<dbReference type="Pfam" id="PF01663">
    <property type="entry name" value="Phosphodiest"/>
    <property type="match status" value="1"/>
</dbReference>
<feature type="signal peptide" evidence="1">
    <location>
        <begin position="1"/>
        <end position="20"/>
    </location>
</feature>
<name>A0A177AXI3_9BILA</name>
<evidence type="ECO:0000313" key="3">
    <source>
        <dbReference type="Proteomes" id="UP000078046"/>
    </source>
</evidence>
<dbReference type="GO" id="GO:0016787">
    <property type="term" value="F:hydrolase activity"/>
    <property type="evidence" value="ECO:0007669"/>
    <property type="project" value="UniProtKB-ARBA"/>
</dbReference>
<dbReference type="Proteomes" id="UP000078046">
    <property type="component" value="Unassembled WGS sequence"/>
</dbReference>
<dbReference type="PANTHER" id="PTHR10151:SF120">
    <property type="entry name" value="BIS(5'-ADENOSYL)-TRIPHOSPHATASE"/>
    <property type="match status" value="1"/>
</dbReference>
<dbReference type="CDD" id="cd16018">
    <property type="entry name" value="Enpp"/>
    <property type="match status" value="1"/>
</dbReference>
<proteinExistence type="predicted"/>
<comment type="caution">
    <text evidence="2">The sequence shown here is derived from an EMBL/GenBank/DDBJ whole genome shotgun (WGS) entry which is preliminary data.</text>
</comment>
<keyword evidence="1" id="KW-0732">Signal</keyword>
<organism evidence="2 3">
    <name type="scientific">Intoshia linei</name>
    <dbReference type="NCBI Taxonomy" id="1819745"/>
    <lineage>
        <taxon>Eukaryota</taxon>
        <taxon>Metazoa</taxon>
        <taxon>Spiralia</taxon>
        <taxon>Lophotrochozoa</taxon>
        <taxon>Mesozoa</taxon>
        <taxon>Orthonectida</taxon>
        <taxon>Rhopaluridae</taxon>
        <taxon>Intoshia</taxon>
    </lineage>
</organism>
<dbReference type="InterPro" id="IPR002591">
    <property type="entry name" value="Phosphodiest/P_Trfase"/>
</dbReference>
<protein>
    <submittedName>
        <fullName evidence="2">Uncharacterized protein</fullName>
    </submittedName>
</protein>
<dbReference type="SUPFAM" id="SSF53649">
    <property type="entry name" value="Alkaline phosphatase-like"/>
    <property type="match status" value="1"/>
</dbReference>
<dbReference type="EMBL" id="LWCA01000841">
    <property type="protein sequence ID" value="OAF66737.1"/>
    <property type="molecule type" value="Genomic_DNA"/>
</dbReference>